<dbReference type="InterPro" id="IPR013211">
    <property type="entry name" value="LVIVD"/>
</dbReference>
<protein>
    <recommendedName>
        <fullName evidence="2">T9SS type A sorting domain-containing protein</fullName>
    </recommendedName>
</protein>
<comment type="caution">
    <text evidence="1">The sequence shown here is derived from an EMBL/GenBank/DDBJ whole genome shotgun (WGS) entry which is preliminary data.</text>
</comment>
<accession>A0A7C3UV74</accession>
<organism evidence="1">
    <name type="scientific">candidate division WOR-3 bacterium</name>
    <dbReference type="NCBI Taxonomy" id="2052148"/>
    <lineage>
        <taxon>Bacteria</taxon>
        <taxon>Bacteria division WOR-3</taxon>
    </lineage>
</organism>
<proteinExistence type="predicted"/>
<dbReference type="SUPFAM" id="SSF51004">
    <property type="entry name" value="C-terminal (heme d1) domain of cytochrome cd1-nitrite reductase"/>
    <property type="match status" value="1"/>
</dbReference>
<dbReference type="SUPFAM" id="SSF101908">
    <property type="entry name" value="Putative isomerase YbhE"/>
    <property type="match status" value="1"/>
</dbReference>
<evidence type="ECO:0000313" key="1">
    <source>
        <dbReference type="EMBL" id="HGE99409.1"/>
    </source>
</evidence>
<reference evidence="1" key="1">
    <citation type="journal article" date="2020" name="mSystems">
        <title>Genome- and Community-Level Interaction Insights into Carbon Utilization and Element Cycling Functions of Hydrothermarchaeota in Hydrothermal Sediment.</title>
        <authorList>
            <person name="Zhou Z."/>
            <person name="Liu Y."/>
            <person name="Xu W."/>
            <person name="Pan J."/>
            <person name="Luo Z.H."/>
            <person name="Li M."/>
        </authorList>
    </citation>
    <scope>NUCLEOTIDE SEQUENCE [LARGE SCALE GENOMIC DNA]</scope>
    <source>
        <strain evidence="1">SpSt-906</strain>
    </source>
</reference>
<dbReference type="AlphaFoldDB" id="A0A7C3UV74"/>
<dbReference type="InterPro" id="IPR011048">
    <property type="entry name" value="Haem_d1_sf"/>
</dbReference>
<dbReference type="EMBL" id="DTMQ01000035">
    <property type="protein sequence ID" value="HGE99409.1"/>
    <property type="molecule type" value="Genomic_DNA"/>
</dbReference>
<sequence length="723" mass="81680">MRKCSLIFILIIFSLLSANESLNVRTVAIWPYVNSFNPHPQIYDSFMIVGLVGGFWVLDISNPFQPYKISETLHGGTLRDMAIKGNLLYCADISKGFRIFDISQLPNIQEIARVEDRGYYRMLIKDSFAFLTQDWRRGVPGWFDTLEIFSISDPRNPRRLGKIGLGAGYSIQNFSVDGNRAYLPARDLLKIYDISDPQNPQFLGEWQRGEEIYIKSVLAKDTVAYVGLNLSDTLYILNVKEPGNIREISKIKLGDVGDTNTDDYYISDFILSDTLLYCAVPGLESGCVVVNVKDPAQPFVISRAGEYVNRIGLFGNLLITIELRELRLYDAGNLGNLRFLSSLELITHLTNIKVLNDSFILLGAYFGGQIILDISRRPFLRLRGRYYPEYGGYKACFSGRSAVRDTLLFTGFLTSSHKFDIVNFANPDSLILIGSCSLETQYPWEFAYRTCALKDTFAFVAGQYSLYTVNIKDPRNPRQVGRLLLPDNCDVYHIFIKDNLIYAACGPGGFWIIDISDPLRPFLRGHFPTGGLGTDDIFVRDTIAYVADNFSGFVIFNVRNPDSIREIRRIQMMGQALGVWVEGNLAFVGWGFEGLRIFDISNPASPREVGYYITNNVAAGVEVNNGLIHLDNNQSGYLCLEYYGPGIGERRGDNHFFRVFPTIGKDFKMETGKEEMVKIYDAQGRLVRRLKEGETSFSLSGKPSGVYFILIKGKYPRRIVNLK</sequence>
<gene>
    <name evidence="1" type="ORF">ENX07_04990</name>
</gene>
<name>A0A7C3UV74_UNCW3</name>
<evidence type="ECO:0008006" key="2">
    <source>
        <dbReference type="Google" id="ProtNLM"/>
    </source>
</evidence>
<dbReference type="Pfam" id="PF08309">
    <property type="entry name" value="LVIVD"/>
    <property type="match status" value="6"/>
</dbReference>